<dbReference type="EMBL" id="CP035093">
    <property type="protein sequence ID" value="QAT15063.1"/>
    <property type="molecule type" value="Genomic_DNA"/>
</dbReference>
<dbReference type="Proteomes" id="UP000596117">
    <property type="component" value="Chromosome"/>
</dbReference>
<dbReference type="KEGG" id="bdm:EQG53_12215"/>
<name>A0A246KFY2_BREDI</name>
<dbReference type="Proteomes" id="UP000287388">
    <property type="component" value="Chromosome"/>
</dbReference>
<organism evidence="2 4">
    <name type="scientific">Brevundimonas diminuta</name>
    <name type="common">Pseudomonas diminuta</name>
    <dbReference type="NCBI Taxonomy" id="293"/>
    <lineage>
        <taxon>Bacteria</taxon>
        <taxon>Pseudomonadati</taxon>
        <taxon>Pseudomonadota</taxon>
        <taxon>Alphaproteobacteria</taxon>
        <taxon>Caulobacterales</taxon>
        <taxon>Caulobacteraceae</taxon>
        <taxon>Brevundimonas</taxon>
    </lineage>
</organism>
<accession>A0A246KFY2</accession>
<protein>
    <submittedName>
        <fullName evidence="2">Uncharacterized protein</fullName>
    </submittedName>
</protein>
<evidence type="ECO:0000313" key="3">
    <source>
        <dbReference type="EMBL" id="QQB87557.1"/>
    </source>
</evidence>
<proteinExistence type="predicted"/>
<evidence type="ECO:0000313" key="4">
    <source>
        <dbReference type="Proteomes" id="UP000287388"/>
    </source>
</evidence>
<gene>
    <name evidence="2" type="ORF">EQG53_12215</name>
    <name evidence="3" type="ORF">I6H83_10240</name>
</gene>
<dbReference type="AlphaFoldDB" id="A0A246KFY2"/>
<reference evidence="2 4" key="1">
    <citation type="submission" date="2019-01" db="EMBL/GenBank/DDBJ databases">
        <title>Brevundimonas diminuta Genome sequencing and assembly.</title>
        <authorList>
            <person name="Chen H."/>
        </authorList>
    </citation>
    <scope>NUCLEOTIDE SEQUENCE [LARGE SCALE GENOMIC DNA]</scope>
    <source>
        <strain evidence="2">ATCC</strain>
        <strain evidence="4">ATCC(B) 19146</strain>
    </source>
</reference>
<sequence>MWNLLRTVLLIFALAGFFGQSTAHAMPIQLFHNAGVGAEALDCAETMDMAGDTTGNPGDCCKDMTPDCMAKMGCAAVASPIPPLVLVAQPITLGAIAFLHLNVSRHGSGPDPLYSPPEQLA</sequence>
<dbReference type="GeneID" id="56577000"/>
<reference evidence="3 5" key="2">
    <citation type="submission" date="2020-12" db="EMBL/GenBank/DDBJ databases">
        <title>FDA dAtabase for Regulatory Grade micrObial Sequences (FDA-ARGOS): Supporting development and validation of Infectious Disease Dx tests.</title>
        <authorList>
            <person name="Kerrigan L."/>
            <person name="Long C."/>
            <person name="Tallon L."/>
            <person name="Sadzewicz L."/>
            <person name="Zhao X."/>
            <person name="Boylan J."/>
            <person name="Ott S."/>
            <person name="Bowen H."/>
            <person name="Vavikolanu K."/>
            <person name="Mehta A."/>
            <person name="Aluvathingal J."/>
            <person name="Nadendla S."/>
            <person name="Yan Y."/>
            <person name="Sichtig H."/>
        </authorList>
    </citation>
    <scope>NUCLEOTIDE SEQUENCE [LARGE SCALE GENOMIC DNA]</scope>
    <source>
        <strain evidence="3 5">FDAARGOS_1026</strain>
    </source>
</reference>
<feature type="chain" id="PRO_5044569888" evidence="1">
    <location>
        <begin position="26"/>
        <end position="121"/>
    </location>
</feature>
<keyword evidence="5" id="KW-1185">Reference proteome</keyword>
<dbReference type="RefSeq" id="WP_003164969.1">
    <property type="nucleotide sequence ID" value="NZ_BJNC01000014.1"/>
</dbReference>
<dbReference type="EMBL" id="CP066026">
    <property type="protein sequence ID" value="QQB87557.1"/>
    <property type="molecule type" value="Genomic_DNA"/>
</dbReference>
<evidence type="ECO:0000256" key="1">
    <source>
        <dbReference type="SAM" id="SignalP"/>
    </source>
</evidence>
<feature type="signal peptide" evidence="1">
    <location>
        <begin position="1"/>
        <end position="25"/>
    </location>
</feature>
<evidence type="ECO:0000313" key="5">
    <source>
        <dbReference type="Proteomes" id="UP000596117"/>
    </source>
</evidence>
<evidence type="ECO:0000313" key="2">
    <source>
        <dbReference type="EMBL" id="QAT15063.1"/>
    </source>
</evidence>
<keyword evidence="1" id="KW-0732">Signal</keyword>